<accession>A0A288WFV5</accession>
<proteinExistence type="predicted"/>
<evidence type="ECO:0000313" key="2">
    <source>
        <dbReference type="Proteomes" id="UP000224684"/>
    </source>
</evidence>
<name>A0A288WFV5_9CAUD</name>
<dbReference type="EMBL" id="KY963369">
    <property type="protein sequence ID" value="ARW58447.1"/>
    <property type="molecule type" value="Genomic_DNA"/>
</dbReference>
<sequence length="63" mass="7141">MNGFNKIVNDMQNEQVGNAMLDFALAAKMMFAAFTQFKEAGFSEEQSFELTREILIDSLSKNQ</sequence>
<organism evidence="1 2">
    <name type="scientific">Bacillus phage Tavor_SA</name>
    <dbReference type="NCBI Taxonomy" id="1983581"/>
    <lineage>
        <taxon>Viruses</taxon>
        <taxon>Duplodnaviria</taxon>
        <taxon>Heunggongvirae</taxon>
        <taxon>Uroviricota</taxon>
        <taxon>Caudoviricetes</taxon>
        <taxon>Wbetavirus</taxon>
        <taxon>Wbetavirus tavor</taxon>
    </lineage>
</organism>
<dbReference type="KEGG" id="vg:79587288"/>
<protein>
    <submittedName>
        <fullName evidence="1">Uncharacterized protein</fullName>
    </submittedName>
</protein>
<evidence type="ECO:0000313" key="1">
    <source>
        <dbReference type="EMBL" id="ARW58447.1"/>
    </source>
</evidence>
<reference evidence="1 2" key="1">
    <citation type="submission" date="2017-04" db="EMBL/GenBank/DDBJ databases">
        <title>Bacillus anthracis phage Complete Genome.</title>
        <authorList>
            <person name="Alkalay S."/>
            <person name="Coppenhagen-Glazer S."/>
            <person name="Hazan R."/>
        </authorList>
    </citation>
    <scope>NUCLEOTIDE SEQUENCE [LARGE SCALE GENOMIC DNA]</scope>
</reference>
<dbReference type="Proteomes" id="UP000224684">
    <property type="component" value="Segment"/>
</dbReference>
<dbReference type="GeneID" id="79587288"/>
<dbReference type="RefSeq" id="YP_010739892.1">
    <property type="nucleotide sequence ID" value="NC_073047.1"/>
</dbReference>
<keyword evidence="2" id="KW-1185">Reference proteome</keyword>